<keyword evidence="7" id="KW-0479">Metal-binding</keyword>
<evidence type="ECO:0000313" key="15">
    <source>
        <dbReference type="EMBL" id="MDX8336485.1"/>
    </source>
</evidence>
<name>A0ABU4WBF4_9FUSO</name>
<accession>A0ABU4WBF4</accession>
<evidence type="ECO:0000259" key="12">
    <source>
        <dbReference type="PROSITE" id="PS50926"/>
    </source>
</evidence>
<dbReference type="NCBIfam" id="TIGR01579">
    <property type="entry name" value="MiaB-like-C"/>
    <property type="match status" value="1"/>
</dbReference>
<dbReference type="Pfam" id="PF00919">
    <property type="entry name" value="UPF0004"/>
    <property type="match status" value="1"/>
</dbReference>
<dbReference type="SFLD" id="SFLDG01082">
    <property type="entry name" value="B12-binding_domain_containing"/>
    <property type="match status" value="1"/>
</dbReference>
<reference evidence="16" key="1">
    <citation type="submission" date="2023-07" db="EMBL/GenBank/DDBJ databases">
        <authorList>
            <person name="Colorado M.A."/>
            <person name="Villamil L.M."/>
            <person name="Melo J.F."/>
            <person name="Rodriguez J.A."/>
            <person name="Ruiz R.Y."/>
        </authorList>
    </citation>
    <scope>NUCLEOTIDE SEQUENCE [LARGE SCALE GENOMIC DNA]</scope>
    <source>
        <strain evidence="16">C33</strain>
    </source>
</reference>
<evidence type="ECO:0000256" key="3">
    <source>
        <dbReference type="ARBA" id="ARBA00013273"/>
    </source>
</evidence>
<dbReference type="Proteomes" id="UP001279681">
    <property type="component" value="Unassembled WGS sequence"/>
</dbReference>
<evidence type="ECO:0000256" key="6">
    <source>
        <dbReference type="ARBA" id="ARBA00022691"/>
    </source>
</evidence>
<organism evidence="15 16">
    <name type="scientific">Candidatus Cetobacterium colombiensis</name>
    <dbReference type="NCBI Taxonomy" id="3073100"/>
    <lineage>
        <taxon>Bacteria</taxon>
        <taxon>Fusobacteriati</taxon>
        <taxon>Fusobacteriota</taxon>
        <taxon>Fusobacteriia</taxon>
        <taxon>Fusobacteriales</taxon>
        <taxon>Fusobacteriaceae</taxon>
        <taxon>Cetobacterium</taxon>
    </lineage>
</organism>
<dbReference type="SFLD" id="SFLDS00029">
    <property type="entry name" value="Radical_SAM"/>
    <property type="match status" value="1"/>
</dbReference>
<dbReference type="SUPFAM" id="SSF102114">
    <property type="entry name" value="Radical SAM enzymes"/>
    <property type="match status" value="1"/>
</dbReference>
<dbReference type="InterPro" id="IPR023404">
    <property type="entry name" value="rSAM_horseshoe"/>
</dbReference>
<comment type="function">
    <text evidence="2">Catalyzes the methylthiolation of N6-threonylcarbamoyladenosine (t(6)A), leading to the formation of 2-methylthio-N6-threonylcarbamoyladenosine (ms(2)t(6)A) at position 37 in tRNAs that read codons beginning with adenine.</text>
</comment>
<dbReference type="InterPro" id="IPR058240">
    <property type="entry name" value="rSAM_sf"/>
</dbReference>
<evidence type="ECO:0000256" key="5">
    <source>
        <dbReference type="ARBA" id="ARBA00022679"/>
    </source>
</evidence>
<dbReference type="InterPro" id="IPR013848">
    <property type="entry name" value="Methylthiotransferase_N"/>
</dbReference>
<comment type="caution">
    <text evidence="15">The sequence shown here is derived from an EMBL/GenBank/DDBJ whole genome shotgun (WGS) entry which is preliminary data.</text>
</comment>
<dbReference type="PANTHER" id="PTHR11918:SF45">
    <property type="entry name" value="THREONYLCARBAMOYLADENOSINE TRNA METHYLTHIOTRANSFERASE"/>
    <property type="match status" value="1"/>
</dbReference>
<dbReference type="Gene3D" id="3.40.50.12160">
    <property type="entry name" value="Methylthiotransferase, N-terminal domain"/>
    <property type="match status" value="1"/>
</dbReference>
<dbReference type="PROSITE" id="PS01278">
    <property type="entry name" value="MTTASE_RADICAL"/>
    <property type="match status" value="1"/>
</dbReference>
<evidence type="ECO:0000259" key="14">
    <source>
        <dbReference type="PROSITE" id="PS51918"/>
    </source>
</evidence>
<comment type="catalytic activity">
    <reaction evidence="11">
        <text>N(6)-L-threonylcarbamoyladenosine(37) in tRNA + (sulfur carrier)-SH + AH2 + 2 S-adenosyl-L-methionine = 2-methylsulfanyl-N(6)-L-threonylcarbamoyladenosine(37) in tRNA + (sulfur carrier)-H + 5'-deoxyadenosine + L-methionine + A + S-adenosyl-L-homocysteine + 2 H(+)</text>
        <dbReference type="Rhea" id="RHEA:37075"/>
        <dbReference type="Rhea" id="RHEA-COMP:10163"/>
        <dbReference type="Rhea" id="RHEA-COMP:11092"/>
        <dbReference type="Rhea" id="RHEA-COMP:14737"/>
        <dbReference type="Rhea" id="RHEA-COMP:14739"/>
        <dbReference type="ChEBI" id="CHEBI:13193"/>
        <dbReference type="ChEBI" id="CHEBI:15378"/>
        <dbReference type="ChEBI" id="CHEBI:17319"/>
        <dbReference type="ChEBI" id="CHEBI:17499"/>
        <dbReference type="ChEBI" id="CHEBI:29917"/>
        <dbReference type="ChEBI" id="CHEBI:57844"/>
        <dbReference type="ChEBI" id="CHEBI:57856"/>
        <dbReference type="ChEBI" id="CHEBI:59789"/>
        <dbReference type="ChEBI" id="CHEBI:64428"/>
        <dbReference type="ChEBI" id="CHEBI:74418"/>
        <dbReference type="ChEBI" id="CHEBI:74420"/>
        <dbReference type="EC" id="2.8.4.5"/>
    </reaction>
</comment>
<protein>
    <recommendedName>
        <fullName evidence="3">tRNA (N(6)-L-threonylcarbamoyladenosine(37)-C(2))-methylthiotransferase</fullName>
        <ecNumber evidence="3">2.8.4.5</ecNumber>
    </recommendedName>
    <alternativeName>
        <fullName evidence="10">tRNA-t(6)A37 methylthiotransferase</fullName>
    </alternativeName>
</protein>
<dbReference type="PROSITE" id="PS51449">
    <property type="entry name" value="MTTASE_N"/>
    <property type="match status" value="1"/>
</dbReference>
<keyword evidence="16" id="KW-1185">Reference proteome</keyword>
<dbReference type="SFLD" id="SFLDG01061">
    <property type="entry name" value="methylthiotransferase"/>
    <property type="match status" value="1"/>
</dbReference>
<dbReference type="RefSeq" id="WP_320313886.1">
    <property type="nucleotide sequence ID" value="NZ_JAVIKH010000010.1"/>
</dbReference>
<feature type="domain" description="MTTase N-terminal" evidence="13">
    <location>
        <begin position="6"/>
        <end position="118"/>
    </location>
</feature>
<gene>
    <name evidence="15" type="primary">mtaB</name>
    <name evidence="15" type="ORF">RFV38_08255</name>
</gene>
<sequence length="439" mass="50798">MNFKNKKVAFYTLGCKVNQYESESIKNQLINIGYEEENFENESDIYIVNSCTVTSVADKKTRNVLRRAKKMNPESIVIVTGCYAQTNSKELLEIEEIDFVVGNSNKSGLVDFIKDIENKKSKILTENIFEERKYEEYEFATLREMSRAYIKIQDGCNNFCSYCKIPFGRGKSRSRSLESICKEIEVLTKEGFKEFIIIGINLGAYGEDLEANVNLETLLETVVKQPGVERVRIGSMYPDKISDKFIEIMRENKKLMPHLHISLQSCDNTVLERMRRNYGAELIQERLLKLRDNVENMEYTADVIVGFPGETDEMFENTYNVIKSIGFSDLHVFQYSDREKTLASTFTDKIDGNIKKKRAEILENLRKEMSKERREKYIGKELEVLVEEIKEDGCSYGYSENYLRVKTLNAKSSVNELVKVEISNLEKELLIANEKGKRD</sequence>
<keyword evidence="9" id="KW-0411">Iron-sulfur</keyword>
<proteinExistence type="predicted"/>
<dbReference type="CDD" id="cd01335">
    <property type="entry name" value="Radical_SAM"/>
    <property type="match status" value="1"/>
</dbReference>
<dbReference type="Pfam" id="PF04055">
    <property type="entry name" value="Radical_SAM"/>
    <property type="match status" value="1"/>
</dbReference>
<dbReference type="EMBL" id="JAVIKH010000010">
    <property type="protein sequence ID" value="MDX8336485.1"/>
    <property type="molecule type" value="Genomic_DNA"/>
</dbReference>
<feature type="domain" description="TRAM" evidence="12">
    <location>
        <begin position="375"/>
        <end position="436"/>
    </location>
</feature>
<evidence type="ECO:0000313" key="16">
    <source>
        <dbReference type="Proteomes" id="UP001279681"/>
    </source>
</evidence>
<keyword evidence="8" id="KW-0408">Iron</keyword>
<keyword evidence="4" id="KW-0004">4Fe-4S</keyword>
<dbReference type="InterPro" id="IPR020612">
    <property type="entry name" value="Methylthiotransferase_CS"/>
</dbReference>
<evidence type="ECO:0000256" key="10">
    <source>
        <dbReference type="ARBA" id="ARBA00031213"/>
    </source>
</evidence>
<dbReference type="SMART" id="SM00729">
    <property type="entry name" value="Elp3"/>
    <property type="match status" value="1"/>
</dbReference>
<dbReference type="PROSITE" id="PS50926">
    <property type="entry name" value="TRAM"/>
    <property type="match status" value="1"/>
</dbReference>
<keyword evidence="5" id="KW-0808">Transferase</keyword>
<evidence type="ECO:0000256" key="2">
    <source>
        <dbReference type="ARBA" id="ARBA00002399"/>
    </source>
</evidence>
<evidence type="ECO:0000256" key="8">
    <source>
        <dbReference type="ARBA" id="ARBA00023004"/>
    </source>
</evidence>
<dbReference type="PROSITE" id="PS51918">
    <property type="entry name" value="RADICAL_SAM"/>
    <property type="match status" value="1"/>
</dbReference>
<feature type="domain" description="Radical SAM core" evidence="14">
    <location>
        <begin position="142"/>
        <end position="372"/>
    </location>
</feature>
<dbReference type="Gene3D" id="3.80.30.20">
    <property type="entry name" value="tm_1862 like domain"/>
    <property type="match status" value="1"/>
</dbReference>
<dbReference type="NCBIfam" id="TIGR00089">
    <property type="entry name" value="MiaB/RimO family radical SAM methylthiotransferase"/>
    <property type="match status" value="1"/>
</dbReference>
<comment type="cofactor">
    <cofactor evidence="1">
        <name>[4Fe-4S] cluster</name>
        <dbReference type="ChEBI" id="CHEBI:49883"/>
    </cofactor>
</comment>
<evidence type="ECO:0000256" key="4">
    <source>
        <dbReference type="ARBA" id="ARBA00022485"/>
    </source>
</evidence>
<evidence type="ECO:0000256" key="9">
    <source>
        <dbReference type="ARBA" id="ARBA00023014"/>
    </source>
</evidence>
<evidence type="ECO:0000256" key="11">
    <source>
        <dbReference type="ARBA" id="ARBA00051661"/>
    </source>
</evidence>
<dbReference type="InterPro" id="IPR005839">
    <property type="entry name" value="Methylthiotransferase"/>
</dbReference>
<keyword evidence="6" id="KW-0949">S-adenosyl-L-methionine</keyword>
<evidence type="ECO:0000256" key="1">
    <source>
        <dbReference type="ARBA" id="ARBA00001966"/>
    </source>
</evidence>
<dbReference type="PANTHER" id="PTHR11918">
    <property type="entry name" value="RADICAL SAM PROTEINS"/>
    <property type="match status" value="1"/>
</dbReference>
<dbReference type="InterPro" id="IPR006638">
    <property type="entry name" value="Elp3/MiaA/NifB-like_rSAM"/>
</dbReference>
<dbReference type="EC" id="2.8.4.5" evidence="3"/>
<dbReference type="InterPro" id="IPR002792">
    <property type="entry name" value="TRAM_dom"/>
</dbReference>
<dbReference type="InterPro" id="IPR038135">
    <property type="entry name" value="Methylthiotransferase_N_sf"/>
</dbReference>
<evidence type="ECO:0000256" key="7">
    <source>
        <dbReference type="ARBA" id="ARBA00022723"/>
    </source>
</evidence>
<dbReference type="InterPro" id="IPR007197">
    <property type="entry name" value="rSAM"/>
</dbReference>
<evidence type="ECO:0000259" key="13">
    <source>
        <dbReference type="PROSITE" id="PS51449"/>
    </source>
</evidence>
<dbReference type="InterPro" id="IPR006467">
    <property type="entry name" value="MiaB-like_bact"/>
</dbReference>